<dbReference type="Pfam" id="PF02789">
    <property type="entry name" value="Peptidase_M17_N"/>
    <property type="match status" value="1"/>
</dbReference>
<dbReference type="EC" id="3.4.11.1" evidence="8"/>
<sequence length="495" mass="51972">MKISVECSSITDFRCDLLIINEFEKVKVPGGATGSVDRALGGLISKLTKEGEIDGKLGKVTLLHCAGKTKAEKVAVVGLGSREKFGYEAVRTAAAAAVKKAQEVKAKKVATIIHGAGIGGLDPEQAAKAVVEGAVLGGYQFTGYAKEQDPPAFSVEELVLLDHNKNKIAGIKKGAKLGLIIAEAENYARDLVNEPSNKLTPTEFAKLAKKIAQINGLKISIVDPKQAGLDLLWSVAKGSEEPPKLVVMEYRGNPGKKEKIAIVGKGITFDSGGISLKPSNKMEEMKTDMAGAAATLAVMSLLADLKPKKNIIGLMPLTENMPSGHATKPGDVVGSLSGLTAEIINTDAEGRLILADAITYAKKLGATQIVDLATLTGGCIVALGDAATAIMGNNQELIDKLLKIGNSCGQKMWQLPLYDEYREAIKSTIADIKNSAGNGKAQPSSGAAFIEKFVGETPWVHLDIAGTAHLDAPRGYLPKGATGVPVRTLIEFLVS</sequence>
<feature type="binding site" evidence="8">
    <location>
        <position position="270"/>
    </location>
    <ligand>
        <name>Mn(2+)</name>
        <dbReference type="ChEBI" id="CHEBI:29035"/>
        <label>2</label>
    </ligand>
</feature>
<accession>A0A1F4TTL0</accession>
<comment type="catalytic activity">
    <reaction evidence="1 8">
        <text>Release of an N-terminal amino acid, Xaa-|-Yaa-, in which Xaa is preferably Leu, but may be other amino acids including Pro although not Arg or Lys, and Yaa may be Pro. Amino acid amides and methyl esters are also readily hydrolyzed, but rates on arylamides are exceedingly low.</text>
        <dbReference type="EC" id="3.4.11.1"/>
    </reaction>
</comment>
<evidence type="ECO:0000256" key="3">
    <source>
        <dbReference type="ARBA" id="ARBA00009528"/>
    </source>
</evidence>
<evidence type="ECO:0000256" key="7">
    <source>
        <dbReference type="ARBA" id="ARBA00049972"/>
    </source>
</evidence>
<comment type="cofactor">
    <cofactor evidence="8">
        <name>Mn(2+)</name>
        <dbReference type="ChEBI" id="CHEBI:29035"/>
    </cofactor>
    <text evidence="8">Binds 2 manganese ions per subunit.</text>
</comment>
<evidence type="ECO:0000256" key="1">
    <source>
        <dbReference type="ARBA" id="ARBA00000135"/>
    </source>
</evidence>
<organism evidence="10 11">
    <name type="scientific">candidate division WOR-1 bacterium RIFOXYB2_FULL_48_7</name>
    <dbReference type="NCBI Taxonomy" id="1802583"/>
    <lineage>
        <taxon>Bacteria</taxon>
        <taxon>Bacillati</taxon>
        <taxon>Saganbacteria</taxon>
    </lineage>
</organism>
<comment type="caution">
    <text evidence="10">The sequence shown here is derived from an EMBL/GenBank/DDBJ whole genome shotgun (WGS) entry which is preliminary data.</text>
</comment>
<keyword evidence="8" id="KW-0464">Manganese</keyword>
<feature type="binding site" evidence="8">
    <location>
        <position position="265"/>
    </location>
    <ligand>
        <name>Mn(2+)</name>
        <dbReference type="ChEBI" id="CHEBI:29035"/>
        <label>2</label>
    </ligand>
</feature>
<dbReference type="EMBL" id="MEUF01000020">
    <property type="protein sequence ID" value="OGC36028.1"/>
    <property type="molecule type" value="Genomic_DNA"/>
</dbReference>
<dbReference type="GO" id="GO:0070006">
    <property type="term" value="F:metalloaminopeptidase activity"/>
    <property type="evidence" value="ECO:0007669"/>
    <property type="project" value="InterPro"/>
</dbReference>
<feature type="active site" evidence="8">
    <location>
        <position position="351"/>
    </location>
</feature>
<feature type="domain" description="Cytosol aminopeptidase" evidence="9">
    <location>
        <begin position="345"/>
        <end position="352"/>
    </location>
</feature>
<dbReference type="Gene3D" id="3.40.220.10">
    <property type="entry name" value="Leucine Aminopeptidase, subunit E, domain 1"/>
    <property type="match status" value="1"/>
</dbReference>
<evidence type="ECO:0000313" key="10">
    <source>
        <dbReference type="EMBL" id="OGC36028.1"/>
    </source>
</evidence>
<dbReference type="EC" id="3.4.11.10" evidence="8"/>
<reference evidence="10 11" key="1">
    <citation type="journal article" date="2016" name="Nat. Commun.">
        <title>Thousands of microbial genomes shed light on interconnected biogeochemical processes in an aquifer system.</title>
        <authorList>
            <person name="Anantharaman K."/>
            <person name="Brown C.T."/>
            <person name="Hug L.A."/>
            <person name="Sharon I."/>
            <person name="Castelle C.J."/>
            <person name="Probst A.J."/>
            <person name="Thomas B.C."/>
            <person name="Singh A."/>
            <person name="Wilkins M.J."/>
            <person name="Karaoz U."/>
            <person name="Brodie E.L."/>
            <person name="Williams K.H."/>
            <person name="Hubbard S.S."/>
            <person name="Banfield J.F."/>
        </authorList>
    </citation>
    <scope>NUCLEOTIDE SEQUENCE [LARGE SCALE GENOMIC DNA]</scope>
</reference>
<feature type="binding site" evidence="8">
    <location>
        <position position="349"/>
    </location>
    <ligand>
        <name>Mn(2+)</name>
        <dbReference type="ChEBI" id="CHEBI:29035"/>
        <label>2</label>
    </ligand>
</feature>
<dbReference type="GO" id="GO:0005737">
    <property type="term" value="C:cytoplasm"/>
    <property type="evidence" value="ECO:0007669"/>
    <property type="project" value="UniProtKB-SubCell"/>
</dbReference>
<dbReference type="SUPFAM" id="SSF53187">
    <property type="entry name" value="Zn-dependent exopeptidases"/>
    <property type="match status" value="1"/>
</dbReference>
<feature type="binding site" evidence="8">
    <location>
        <position position="349"/>
    </location>
    <ligand>
        <name>Mn(2+)</name>
        <dbReference type="ChEBI" id="CHEBI:29035"/>
        <label>1</label>
    </ligand>
</feature>
<dbReference type="PANTHER" id="PTHR11963">
    <property type="entry name" value="LEUCINE AMINOPEPTIDASE-RELATED"/>
    <property type="match status" value="1"/>
</dbReference>
<dbReference type="InterPro" id="IPR011356">
    <property type="entry name" value="Leucine_aapep/pepB"/>
</dbReference>
<keyword evidence="8" id="KW-0479">Metal-binding</keyword>
<name>A0A1F4TTL0_UNCSA</name>
<gene>
    <name evidence="8" type="primary">pepA</name>
    <name evidence="10" type="ORF">A2311_02240</name>
</gene>
<dbReference type="InterPro" id="IPR043472">
    <property type="entry name" value="Macro_dom-like"/>
</dbReference>
<evidence type="ECO:0000259" key="9">
    <source>
        <dbReference type="PROSITE" id="PS00631"/>
    </source>
</evidence>
<dbReference type="InterPro" id="IPR008283">
    <property type="entry name" value="Peptidase_M17_N"/>
</dbReference>
<feature type="binding site" evidence="8">
    <location>
        <position position="270"/>
    </location>
    <ligand>
        <name>Mn(2+)</name>
        <dbReference type="ChEBI" id="CHEBI:29035"/>
        <label>1</label>
    </ligand>
</feature>
<feature type="active site" evidence="8">
    <location>
        <position position="277"/>
    </location>
</feature>
<evidence type="ECO:0000256" key="5">
    <source>
        <dbReference type="ARBA" id="ARBA00022670"/>
    </source>
</evidence>
<comment type="catalytic activity">
    <reaction evidence="2 8">
        <text>Release of an N-terminal amino acid, preferentially leucine, but not glutamic or aspartic acids.</text>
        <dbReference type="EC" id="3.4.11.10"/>
    </reaction>
</comment>
<keyword evidence="5 8" id="KW-0645">Protease</keyword>
<dbReference type="SUPFAM" id="SSF52949">
    <property type="entry name" value="Macro domain-like"/>
    <property type="match status" value="1"/>
</dbReference>
<dbReference type="GO" id="GO:0006508">
    <property type="term" value="P:proteolysis"/>
    <property type="evidence" value="ECO:0007669"/>
    <property type="project" value="UniProtKB-KW"/>
</dbReference>
<keyword evidence="8" id="KW-0963">Cytoplasm</keyword>
<evidence type="ECO:0000256" key="2">
    <source>
        <dbReference type="ARBA" id="ARBA00000967"/>
    </source>
</evidence>
<proteinExistence type="inferred from homology"/>
<evidence type="ECO:0000256" key="4">
    <source>
        <dbReference type="ARBA" id="ARBA00022438"/>
    </source>
</evidence>
<comment type="similarity">
    <text evidence="3 8">Belongs to the peptidase M17 family.</text>
</comment>
<dbReference type="NCBIfam" id="NF002073">
    <property type="entry name" value="PRK00913.1-2"/>
    <property type="match status" value="1"/>
</dbReference>
<dbReference type="NCBIfam" id="NF002074">
    <property type="entry name" value="PRK00913.1-4"/>
    <property type="match status" value="1"/>
</dbReference>
<comment type="function">
    <text evidence="7 8">Presumably involved in the processing and regular turnover of intracellular proteins. Catalyzes the removal of unsubstituted N-terminal amino acids from various peptides.</text>
</comment>
<evidence type="ECO:0000313" key="11">
    <source>
        <dbReference type="Proteomes" id="UP000178951"/>
    </source>
</evidence>
<dbReference type="AlphaFoldDB" id="A0A1F4TTL0"/>
<dbReference type="Gene3D" id="3.40.630.10">
    <property type="entry name" value="Zn peptidases"/>
    <property type="match status" value="1"/>
</dbReference>
<protein>
    <recommendedName>
        <fullName evidence="8">Probable cytosol aminopeptidase</fullName>
        <ecNumber evidence="8">3.4.11.1</ecNumber>
    </recommendedName>
    <alternativeName>
        <fullName evidence="8">Leucine aminopeptidase</fullName>
        <shortName evidence="8">LAP</shortName>
        <ecNumber evidence="8">3.4.11.10</ecNumber>
    </alternativeName>
    <alternativeName>
        <fullName evidence="8">Leucyl aminopeptidase</fullName>
    </alternativeName>
</protein>
<dbReference type="CDD" id="cd00433">
    <property type="entry name" value="Peptidase_M17"/>
    <property type="match status" value="1"/>
</dbReference>
<dbReference type="HAMAP" id="MF_00181">
    <property type="entry name" value="Cytosol_peptidase_M17"/>
    <property type="match status" value="1"/>
</dbReference>
<dbReference type="NCBIfam" id="NF002083">
    <property type="entry name" value="PRK00913.3-5"/>
    <property type="match status" value="1"/>
</dbReference>
<evidence type="ECO:0000256" key="8">
    <source>
        <dbReference type="HAMAP-Rule" id="MF_00181"/>
    </source>
</evidence>
<dbReference type="GO" id="GO:0030145">
    <property type="term" value="F:manganese ion binding"/>
    <property type="evidence" value="ECO:0007669"/>
    <property type="project" value="UniProtKB-UniRule"/>
</dbReference>
<dbReference type="PANTHER" id="PTHR11963:SF23">
    <property type="entry name" value="CYTOSOL AMINOPEPTIDASE"/>
    <property type="match status" value="1"/>
</dbReference>
<feature type="binding site" evidence="8">
    <location>
        <position position="288"/>
    </location>
    <ligand>
        <name>Mn(2+)</name>
        <dbReference type="ChEBI" id="CHEBI:29035"/>
        <label>2</label>
    </ligand>
</feature>
<dbReference type="PRINTS" id="PR00481">
    <property type="entry name" value="LAMNOPPTDASE"/>
</dbReference>
<dbReference type="InterPro" id="IPR023042">
    <property type="entry name" value="Peptidase_M17_leu_NH2_pept"/>
</dbReference>
<dbReference type="InterPro" id="IPR000819">
    <property type="entry name" value="Peptidase_M17_C"/>
</dbReference>
<dbReference type="Pfam" id="PF00883">
    <property type="entry name" value="Peptidase_M17"/>
    <property type="match status" value="1"/>
</dbReference>
<feature type="binding site" evidence="8">
    <location>
        <position position="347"/>
    </location>
    <ligand>
        <name>Mn(2+)</name>
        <dbReference type="ChEBI" id="CHEBI:29035"/>
        <label>1</label>
    </ligand>
</feature>
<keyword evidence="6 8" id="KW-0378">Hydrolase</keyword>
<dbReference type="Proteomes" id="UP000178951">
    <property type="component" value="Unassembled WGS sequence"/>
</dbReference>
<keyword evidence="4 8" id="KW-0031">Aminopeptidase</keyword>
<dbReference type="PROSITE" id="PS00631">
    <property type="entry name" value="CYTOSOL_AP"/>
    <property type="match status" value="1"/>
</dbReference>
<dbReference type="STRING" id="1802583.A2311_02240"/>
<comment type="subcellular location">
    <subcellularLocation>
        <location evidence="8">Cytoplasm</location>
    </subcellularLocation>
</comment>
<evidence type="ECO:0000256" key="6">
    <source>
        <dbReference type="ARBA" id="ARBA00022801"/>
    </source>
</evidence>